<dbReference type="SUPFAM" id="SSF143456">
    <property type="entry name" value="VC0467-like"/>
    <property type="match status" value="1"/>
</dbReference>
<protein>
    <submittedName>
        <fullName evidence="1">Uncharacterized protein</fullName>
    </submittedName>
</protein>
<accession>A0ABD3Q162</accession>
<name>A0ABD3Q162_9STRA</name>
<reference evidence="1 2" key="1">
    <citation type="submission" date="2024-10" db="EMBL/GenBank/DDBJ databases">
        <title>Updated reference genomes for cyclostephanoid diatoms.</title>
        <authorList>
            <person name="Roberts W.R."/>
            <person name="Alverson A.J."/>
        </authorList>
    </citation>
    <scope>NUCLEOTIDE SEQUENCE [LARGE SCALE GENOMIC DNA]</scope>
    <source>
        <strain evidence="1 2">AJA010-31</strain>
    </source>
</reference>
<dbReference type="EMBL" id="JALLPJ020000388">
    <property type="protein sequence ID" value="KAL3793619.1"/>
    <property type="molecule type" value="Genomic_DNA"/>
</dbReference>
<dbReference type="Gene3D" id="3.40.1740.10">
    <property type="entry name" value="VC0467-like"/>
    <property type="match status" value="1"/>
</dbReference>
<keyword evidence="2" id="KW-1185">Reference proteome</keyword>
<gene>
    <name evidence="1" type="ORF">ACHAWO_001668</name>
</gene>
<evidence type="ECO:0000313" key="2">
    <source>
        <dbReference type="Proteomes" id="UP001530400"/>
    </source>
</evidence>
<proteinExistence type="predicted"/>
<dbReference type="InterPro" id="IPR003774">
    <property type="entry name" value="AlgH-like"/>
</dbReference>
<evidence type="ECO:0000313" key="1">
    <source>
        <dbReference type="EMBL" id="KAL3793619.1"/>
    </source>
</evidence>
<organism evidence="1 2">
    <name type="scientific">Cyclotella atomus</name>
    <dbReference type="NCBI Taxonomy" id="382360"/>
    <lineage>
        <taxon>Eukaryota</taxon>
        <taxon>Sar</taxon>
        <taxon>Stramenopiles</taxon>
        <taxon>Ochrophyta</taxon>
        <taxon>Bacillariophyta</taxon>
        <taxon>Coscinodiscophyceae</taxon>
        <taxon>Thalassiosirophycidae</taxon>
        <taxon>Stephanodiscales</taxon>
        <taxon>Stephanodiscaceae</taxon>
        <taxon>Cyclotella</taxon>
    </lineage>
</organism>
<dbReference type="AlphaFoldDB" id="A0ABD3Q162"/>
<sequence>MQPHCFLHFQKQKREPKMREALNVPICENPFYEQTNPTLPITNHHHHQPILLSSGMMISSLITAAATVMSISSFIRGATAFSRTPVRIASLKHKSLFSTSQSQENVNNEIRYLGSGPDAIVRPGVVLVAPEHEYDHFLMKSAVFVYAIGLDDNNDLVIRGVIIDHPTAFTVGEMSSDVVGALANNPLFRGGRDGQDSAMLLHSAGGPSGHIQSGEMIGNSGVYEGGISSAIELVDKGLVDSSQCKFFFNYMTFRELELDDLFASTEDGDSWASLEVPPEYVLNSDLERGEMWMKLRGTVKKNRKAS</sequence>
<dbReference type="Proteomes" id="UP001530400">
    <property type="component" value="Unassembled WGS sequence"/>
</dbReference>
<comment type="caution">
    <text evidence="1">The sequence shown here is derived from an EMBL/GenBank/DDBJ whole genome shotgun (WGS) entry which is preliminary data.</text>
</comment>
<dbReference type="Pfam" id="PF02622">
    <property type="entry name" value="DUF179"/>
    <property type="match status" value="1"/>
</dbReference>